<dbReference type="EMBL" id="BARW01041591">
    <property type="protein sequence ID" value="GAJ16965.1"/>
    <property type="molecule type" value="Genomic_DNA"/>
</dbReference>
<dbReference type="AlphaFoldDB" id="X1VY54"/>
<name>X1VY54_9ZZZZ</name>
<reference evidence="1" key="1">
    <citation type="journal article" date="2014" name="Front. Microbiol.">
        <title>High frequency of phylogenetically diverse reductive dehalogenase-homologous genes in deep subseafloor sedimentary metagenomes.</title>
        <authorList>
            <person name="Kawai M."/>
            <person name="Futagami T."/>
            <person name="Toyoda A."/>
            <person name="Takaki Y."/>
            <person name="Nishi S."/>
            <person name="Hori S."/>
            <person name="Arai W."/>
            <person name="Tsubouchi T."/>
            <person name="Morono Y."/>
            <person name="Uchiyama I."/>
            <person name="Ito T."/>
            <person name="Fujiyama A."/>
            <person name="Inagaki F."/>
            <person name="Takami H."/>
        </authorList>
    </citation>
    <scope>NUCLEOTIDE SEQUENCE</scope>
    <source>
        <strain evidence="1">Expedition CK06-06</strain>
    </source>
</reference>
<organism evidence="1">
    <name type="scientific">marine sediment metagenome</name>
    <dbReference type="NCBI Taxonomy" id="412755"/>
    <lineage>
        <taxon>unclassified sequences</taxon>
        <taxon>metagenomes</taxon>
        <taxon>ecological metagenomes</taxon>
    </lineage>
</organism>
<evidence type="ECO:0000313" key="1">
    <source>
        <dbReference type="EMBL" id="GAJ16965.1"/>
    </source>
</evidence>
<accession>X1VY54</accession>
<sequence length="41" mass="4857">GFQCTRESDNKIHISTKSTKDFLNYIGPCPVKCYEYKWKVK</sequence>
<proteinExistence type="predicted"/>
<protein>
    <recommendedName>
        <fullName evidence="2">Homing endonuclease LAGLIDADG domain-containing protein</fullName>
    </recommendedName>
</protein>
<gene>
    <name evidence="1" type="ORF">S12H4_62181</name>
</gene>
<feature type="non-terminal residue" evidence="1">
    <location>
        <position position="1"/>
    </location>
</feature>
<evidence type="ECO:0008006" key="2">
    <source>
        <dbReference type="Google" id="ProtNLM"/>
    </source>
</evidence>
<comment type="caution">
    <text evidence="1">The sequence shown here is derived from an EMBL/GenBank/DDBJ whole genome shotgun (WGS) entry which is preliminary data.</text>
</comment>